<evidence type="ECO:0000313" key="1">
    <source>
        <dbReference type="EMBL" id="SNV41248.1"/>
    </source>
</evidence>
<proteinExistence type="predicted"/>
<dbReference type="OrthoDB" id="2151809at2"/>
<dbReference type="KEGG" id="saco:SAME_01315"/>
<name>A0A239X5C2_STRAI</name>
<dbReference type="Pfam" id="PF11184">
    <property type="entry name" value="DUF2969"/>
    <property type="match status" value="1"/>
</dbReference>
<dbReference type="EMBL" id="LT906454">
    <property type="protein sequence ID" value="SNV41248.1"/>
    <property type="molecule type" value="Genomic_DNA"/>
</dbReference>
<sequence length="90" mass="10199">MVFDVKAKTYSVIEMIKKDKKIEIQVSDAQVIVNNQKVDGYQLQAGKKIIGEIAELDNRFAIVEKETVTEFHKTLDSAVQVIIANYNLNN</sequence>
<dbReference type="AlphaFoldDB" id="A0A239X5C2"/>
<dbReference type="InterPro" id="IPR021351">
    <property type="entry name" value="DUF2969"/>
</dbReference>
<dbReference type="Proteomes" id="UP000215144">
    <property type="component" value="Chromosome 1"/>
</dbReference>
<organism evidence="1 2">
    <name type="scientific">Streptococcus acidominimus</name>
    <dbReference type="NCBI Taxonomy" id="1326"/>
    <lineage>
        <taxon>Bacteria</taxon>
        <taxon>Bacillati</taxon>
        <taxon>Bacillota</taxon>
        <taxon>Bacilli</taxon>
        <taxon>Lactobacillales</taxon>
        <taxon>Streptococcaceae</taxon>
        <taxon>Streptococcus</taxon>
    </lineage>
</organism>
<accession>A0A239X5C2</accession>
<protein>
    <submittedName>
        <fullName evidence="1">Protein of uncharacterized function (DUF2969)</fullName>
    </submittedName>
</protein>
<gene>
    <name evidence="1" type="ORF">SAMEA4504048_01315</name>
</gene>
<evidence type="ECO:0000313" key="2">
    <source>
        <dbReference type="Proteomes" id="UP000215144"/>
    </source>
</evidence>
<reference evidence="1 2" key="1">
    <citation type="submission" date="2017-06" db="EMBL/GenBank/DDBJ databases">
        <authorList>
            <consortium name="Pathogen Informatics"/>
        </authorList>
    </citation>
    <scope>NUCLEOTIDE SEQUENCE [LARGE SCALE GENOMIC DNA]</scope>
    <source>
        <strain evidence="1 2">NCTC11291</strain>
    </source>
</reference>